<feature type="domain" description="ZZ-type" evidence="7">
    <location>
        <begin position="343"/>
        <end position="396"/>
    </location>
</feature>
<keyword evidence="1" id="KW-0479">Metal-binding</keyword>
<comment type="caution">
    <text evidence="8">The sequence shown here is derived from an EMBL/GenBank/DDBJ whole genome shotgun (WGS) entry which is preliminary data.</text>
</comment>
<evidence type="ECO:0000313" key="8">
    <source>
        <dbReference type="EMBL" id="KAJ3057189.1"/>
    </source>
</evidence>
<dbReference type="SUPFAM" id="SSF46934">
    <property type="entry name" value="UBA-like"/>
    <property type="match status" value="1"/>
</dbReference>
<dbReference type="SUPFAM" id="SSF57850">
    <property type="entry name" value="RING/U-box"/>
    <property type="match status" value="2"/>
</dbReference>
<dbReference type="SMART" id="SM00291">
    <property type="entry name" value="ZnF_ZZ"/>
    <property type="match status" value="2"/>
</dbReference>
<feature type="compositionally biased region" description="Polar residues" evidence="5">
    <location>
        <begin position="151"/>
        <end position="163"/>
    </location>
</feature>
<dbReference type="Gene3D" id="1.10.8.10">
    <property type="entry name" value="DNA helicase RuvA subunit, C-terminal domain"/>
    <property type="match status" value="1"/>
</dbReference>
<organism evidence="8 9">
    <name type="scientific">Rhizophlyctis rosea</name>
    <dbReference type="NCBI Taxonomy" id="64517"/>
    <lineage>
        <taxon>Eukaryota</taxon>
        <taxon>Fungi</taxon>
        <taxon>Fungi incertae sedis</taxon>
        <taxon>Chytridiomycota</taxon>
        <taxon>Chytridiomycota incertae sedis</taxon>
        <taxon>Chytridiomycetes</taxon>
        <taxon>Rhizophlyctidales</taxon>
        <taxon>Rhizophlyctidaceae</taxon>
        <taxon>Rhizophlyctis</taxon>
    </lineage>
</organism>
<evidence type="ECO:0000256" key="2">
    <source>
        <dbReference type="ARBA" id="ARBA00022771"/>
    </source>
</evidence>
<dbReference type="Pfam" id="PF00569">
    <property type="entry name" value="ZZ"/>
    <property type="match status" value="2"/>
</dbReference>
<feature type="region of interest" description="Disordered" evidence="5">
    <location>
        <begin position="102"/>
        <end position="131"/>
    </location>
</feature>
<dbReference type="CDD" id="cd02340">
    <property type="entry name" value="ZZ_NBR1_like"/>
    <property type="match status" value="1"/>
</dbReference>
<dbReference type="GO" id="GO:0008270">
    <property type="term" value="F:zinc ion binding"/>
    <property type="evidence" value="ECO:0007669"/>
    <property type="project" value="UniProtKB-KW"/>
</dbReference>
<name>A0AAD5SMW4_9FUNG</name>
<gene>
    <name evidence="8" type="ORF">HK097_011194</name>
</gene>
<feature type="compositionally biased region" description="Low complexity" evidence="5">
    <location>
        <begin position="164"/>
        <end position="179"/>
    </location>
</feature>
<dbReference type="PANTHER" id="PTHR20930:SF0">
    <property type="entry name" value="PROTEIN ILRUN"/>
    <property type="match status" value="1"/>
</dbReference>
<keyword evidence="9" id="KW-1185">Reference proteome</keyword>
<dbReference type="PANTHER" id="PTHR20930">
    <property type="entry name" value="OVARIAN CARCINOMA ANTIGEN CA125-RELATED"/>
    <property type="match status" value="1"/>
</dbReference>
<dbReference type="CDD" id="cd02249">
    <property type="entry name" value="ZZ"/>
    <property type="match status" value="1"/>
</dbReference>
<feature type="domain" description="ZZ-type" evidence="7">
    <location>
        <begin position="285"/>
        <end position="341"/>
    </location>
</feature>
<evidence type="ECO:0000256" key="3">
    <source>
        <dbReference type="ARBA" id="ARBA00022833"/>
    </source>
</evidence>
<dbReference type="InterPro" id="IPR015940">
    <property type="entry name" value="UBA"/>
</dbReference>
<keyword evidence="2 4" id="KW-0863">Zinc-finger</keyword>
<dbReference type="PROSITE" id="PS50030">
    <property type="entry name" value="UBA"/>
    <property type="match status" value="1"/>
</dbReference>
<evidence type="ECO:0000259" key="6">
    <source>
        <dbReference type="PROSITE" id="PS50030"/>
    </source>
</evidence>
<evidence type="ECO:0000256" key="1">
    <source>
        <dbReference type="ARBA" id="ARBA00022723"/>
    </source>
</evidence>
<feature type="domain" description="UBA" evidence="6">
    <location>
        <begin position="418"/>
        <end position="461"/>
    </location>
</feature>
<feature type="compositionally biased region" description="Polar residues" evidence="5">
    <location>
        <begin position="185"/>
        <end position="196"/>
    </location>
</feature>
<dbReference type="PROSITE" id="PS50135">
    <property type="entry name" value="ZF_ZZ_2"/>
    <property type="match status" value="2"/>
</dbReference>
<dbReference type="InterPro" id="IPR000433">
    <property type="entry name" value="Znf_ZZ"/>
</dbReference>
<evidence type="ECO:0000256" key="5">
    <source>
        <dbReference type="SAM" id="MobiDB-lite"/>
    </source>
</evidence>
<dbReference type="AlphaFoldDB" id="A0AAD5SMW4"/>
<dbReference type="InterPro" id="IPR009060">
    <property type="entry name" value="UBA-like_sf"/>
</dbReference>
<dbReference type="InterPro" id="IPR043145">
    <property type="entry name" value="Znf_ZZ_sf"/>
</dbReference>
<evidence type="ECO:0000313" key="9">
    <source>
        <dbReference type="Proteomes" id="UP001212841"/>
    </source>
</evidence>
<accession>A0AAD5SMW4</accession>
<proteinExistence type="predicted"/>
<evidence type="ECO:0000256" key="4">
    <source>
        <dbReference type="PROSITE-ProRule" id="PRU00228"/>
    </source>
</evidence>
<protein>
    <submittedName>
        <fullName evidence="8">Uncharacterized protein</fullName>
    </submittedName>
</protein>
<reference evidence="8" key="1">
    <citation type="submission" date="2020-05" db="EMBL/GenBank/DDBJ databases">
        <title>Phylogenomic resolution of chytrid fungi.</title>
        <authorList>
            <person name="Stajich J.E."/>
            <person name="Amses K."/>
            <person name="Simmons R."/>
            <person name="Seto K."/>
            <person name="Myers J."/>
            <person name="Bonds A."/>
            <person name="Quandt C.A."/>
            <person name="Barry K."/>
            <person name="Liu P."/>
            <person name="Grigoriev I."/>
            <person name="Longcore J.E."/>
            <person name="James T.Y."/>
        </authorList>
    </citation>
    <scope>NUCLEOTIDE SEQUENCE</scope>
    <source>
        <strain evidence="8">JEL0318</strain>
    </source>
</reference>
<dbReference type="PROSITE" id="PS01357">
    <property type="entry name" value="ZF_ZZ_1"/>
    <property type="match status" value="2"/>
</dbReference>
<sequence>MSPPVIKVLWNGVLRRLPTGSRLTVPPFETVLAEARKAHGIPDSLALKITVFDHEDRVLRSDKDLGEALVNGGKNTIKLVFSVDDADTDAFEVVTSSEFKEDHGSVVSSDVESDDDSVLDTPPSPPTCEVTSVADTDSKFATHNADTNSISAKSVATETDGPQSSDLTPATTTSTQTLEADSEEAVSSPSTDTESLISEDVPIQPTVPQTFEEFAAEVQPMIDQLLTKFESRPAYIAPLLARFSSTLAARNWGLTIENEEGSVLASTSSANPPQPSTRRNSQYHWRGVICDACNKPGWSGARYKCAHCHDYDLCGECHDLPREVLQHEKEHVFHKLDHPTDLWRGVVCDGCDKRSFSGFRYKCNDCDDYDLCEMCYNRARSIHPWHSFVKMELNNGRIRRSSPTIPLSFEEVRAAEVGKQERVQHLAKLEDMGFTDKALNVKMLDLFGGDMAKVVDYLMNREE</sequence>
<dbReference type="Gene3D" id="3.30.60.90">
    <property type="match status" value="2"/>
</dbReference>
<keyword evidence="3" id="KW-0862">Zinc</keyword>
<dbReference type="EMBL" id="JADGJD010000009">
    <property type="protein sequence ID" value="KAJ3057189.1"/>
    <property type="molecule type" value="Genomic_DNA"/>
</dbReference>
<feature type="region of interest" description="Disordered" evidence="5">
    <location>
        <begin position="151"/>
        <end position="199"/>
    </location>
</feature>
<evidence type="ECO:0000259" key="7">
    <source>
        <dbReference type="PROSITE" id="PS50135"/>
    </source>
</evidence>
<dbReference type="Proteomes" id="UP001212841">
    <property type="component" value="Unassembled WGS sequence"/>
</dbReference>